<dbReference type="InterPro" id="IPR016024">
    <property type="entry name" value="ARM-type_fold"/>
</dbReference>
<name>A2FQS3_TRIV3</name>
<dbReference type="KEGG" id="tva:4750457"/>
<dbReference type="PROSITE" id="PS50005">
    <property type="entry name" value="TPR"/>
    <property type="match status" value="1"/>
</dbReference>
<dbReference type="SMR" id="A2FQS3"/>
<keyword evidence="1" id="KW-0802">TPR repeat</keyword>
<dbReference type="VEuPathDB" id="TrichDB:TVAGG3_0479010"/>
<evidence type="ECO:0008006" key="4">
    <source>
        <dbReference type="Google" id="ProtNLM"/>
    </source>
</evidence>
<proteinExistence type="predicted"/>
<dbReference type="InParanoid" id="A2FQS3"/>
<evidence type="ECO:0000313" key="2">
    <source>
        <dbReference type="EMBL" id="EAX92744.1"/>
    </source>
</evidence>
<dbReference type="SUPFAM" id="SSF48371">
    <property type="entry name" value="ARM repeat"/>
    <property type="match status" value="1"/>
</dbReference>
<reference evidence="2" key="2">
    <citation type="journal article" date="2007" name="Science">
        <title>Draft genome sequence of the sexually transmitted pathogen Trichomonas vaginalis.</title>
        <authorList>
            <person name="Carlton J.M."/>
            <person name="Hirt R.P."/>
            <person name="Silva J.C."/>
            <person name="Delcher A.L."/>
            <person name="Schatz M."/>
            <person name="Zhao Q."/>
            <person name="Wortman J.R."/>
            <person name="Bidwell S.L."/>
            <person name="Alsmark U.C.M."/>
            <person name="Besteiro S."/>
            <person name="Sicheritz-Ponten T."/>
            <person name="Noel C.J."/>
            <person name="Dacks J.B."/>
            <person name="Foster P.G."/>
            <person name="Simillion C."/>
            <person name="Van de Peer Y."/>
            <person name="Miranda-Saavedra D."/>
            <person name="Barton G.J."/>
            <person name="Westrop G.D."/>
            <person name="Mueller S."/>
            <person name="Dessi D."/>
            <person name="Fiori P.L."/>
            <person name="Ren Q."/>
            <person name="Paulsen I."/>
            <person name="Zhang H."/>
            <person name="Bastida-Corcuera F.D."/>
            <person name="Simoes-Barbosa A."/>
            <person name="Brown M.T."/>
            <person name="Hayes R.D."/>
            <person name="Mukherjee M."/>
            <person name="Okumura C.Y."/>
            <person name="Schneider R."/>
            <person name="Smith A.J."/>
            <person name="Vanacova S."/>
            <person name="Villalvazo M."/>
            <person name="Haas B.J."/>
            <person name="Pertea M."/>
            <person name="Feldblyum T.V."/>
            <person name="Utterback T.R."/>
            <person name="Shu C.L."/>
            <person name="Osoegawa K."/>
            <person name="de Jong P.J."/>
            <person name="Hrdy I."/>
            <person name="Horvathova L."/>
            <person name="Zubacova Z."/>
            <person name="Dolezal P."/>
            <person name="Malik S.B."/>
            <person name="Logsdon J.M. Jr."/>
            <person name="Henze K."/>
            <person name="Gupta A."/>
            <person name="Wang C.C."/>
            <person name="Dunne R.L."/>
            <person name="Upcroft J.A."/>
            <person name="Upcroft P."/>
            <person name="White O."/>
            <person name="Salzberg S.L."/>
            <person name="Tang P."/>
            <person name="Chiu C.-H."/>
            <person name="Lee Y.-S."/>
            <person name="Embley T.M."/>
            <person name="Coombs G.H."/>
            <person name="Mottram J.C."/>
            <person name="Tachezy J."/>
            <person name="Fraser-Liggett C.M."/>
            <person name="Johnson P.J."/>
        </authorList>
    </citation>
    <scope>NUCLEOTIDE SEQUENCE [LARGE SCALE GENOMIC DNA]</scope>
    <source>
        <strain evidence="2">G3</strain>
    </source>
</reference>
<dbReference type="RefSeq" id="XP_001305674.1">
    <property type="nucleotide sequence ID" value="XM_001305673.1"/>
</dbReference>
<dbReference type="VEuPathDB" id="TrichDB:TVAG_334470"/>
<organism evidence="2 3">
    <name type="scientific">Trichomonas vaginalis (strain ATCC PRA-98 / G3)</name>
    <dbReference type="NCBI Taxonomy" id="412133"/>
    <lineage>
        <taxon>Eukaryota</taxon>
        <taxon>Metamonada</taxon>
        <taxon>Parabasalia</taxon>
        <taxon>Trichomonadida</taxon>
        <taxon>Trichomonadidae</taxon>
        <taxon>Trichomonas</taxon>
    </lineage>
</organism>
<feature type="repeat" description="TPR" evidence="1">
    <location>
        <begin position="60"/>
        <end position="93"/>
    </location>
</feature>
<evidence type="ECO:0000313" key="3">
    <source>
        <dbReference type="Proteomes" id="UP000001542"/>
    </source>
</evidence>
<dbReference type="SUPFAM" id="SSF48452">
    <property type="entry name" value="TPR-like"/>
    <property type="match status" value="1"/>
</dbReference>
<evidence type="ECO:0000256" key="1">
    <source>
        <dbReference type="PROSITE-ProRule" id="PRU00339"/>
    </source>
</evidence>
<gene>
    <name evidence="2" type="ORF">TVAG_334470</name>
</gene>
<dbReference type="InterPro" id="IPR011990">
    <property type="entry name" value="TPR-like_helical_dom_sf"/>
</dbReference>
<keyword evidence="3" id="KW-1185">Reference proteome</keyword>
<dbReference type="EMBL" id="DS113949">
    <property type="protein sequence ID" value="EAX92744.1"/>
    <property type="molecule type" value="Genomic_DNA"/>
</dbReference>
<reference evidence="2" key="1">
    <citation type="submission" date="2006-10" db="EMBL/GenBank/DDBJ databases">
        <authorList>
            <person name="Amadeo P."/>
            <person name="Zhao Q."/>
            <person name="Wortman J."/>
            <person name="Fraser-Liggett C."/>
            <person name="Carlton J."/>
        </authorList>
    </citation>
    <scope>NUCLEOTIDE SEQUENCE</scope>
    <source>
        <strain evidence="2">G3</strain>
    </source>
</reference>
<protein>
    <recommendedName>
        <fullName evidence="4">TPR Domain containing protein</fullName>
    </recommendedName>
</protein>
<sequence length="530" mass="59413">MVMICLINRSTCNLMSNKPDEAFSDANEAMKTYNLLRDPIDTNKINADKLKDDKLTIPLAISYVRRGQVYEARAEFHKAILDYNISDKINPNADGYQALTRIFKKLNIVDINQQDPDLKLFTAVYQTMTDQEKVVEALSELLQTLLDHPPAESHFSKFSAQGCARLIFGIMQIYMNIDIVVVLCISINRLLAENGVKDAFNGFPVIRTAMDVWKDNEAIVGDCLRFLELIPTQFNEKMIEGQIVPTIINAINVELQPEEYDIAFIIIYRLSSTKEQLKEIGTSNIIEIINKTKTLGGLILLSKLFQVPDLVRLAQEEGAMEWVVEKLNENKTNASIISAASIVLAQTFLHGRDTSNQRVQVVQSEEEENARKLKFTKTASQTISILGPISKKNNKDATIVSNCFAAIASCVELSTKDVRNERLIQAASAMLELHMANESCVMNLVSFFFACTQCDLKADVKANPSVFPTVMKALQKHPSNQLLAERAVAIAAECEHKIAEDLVALGLRQFPESAILRKYVGIINMERFKQ</sequence>
<dbReference type="AlphaFoldDB" id="A2FQS3"/>
<dbReference type="InterPro" id="IPR019734">
    <property type="entry name" value="TPR_rpt"/>
</dbReference>
<dbReference type="Gene3D" id="1.25.40.10">
    <property type="entry name" value="Tetratricopeptide repeat domain"/>
    <property type="match status" value="1"/>
</dbReference>
<accession>A2FQS3</accession>
<dbReference type="Proteomes" id="UP000001542">
    <property type="component" value="Unassembled WGS sequence"/>
</dbReference>